<evidence type="ECO:0000313" key="5">
    <source>
        <dbReference type="EMBL" id="CAF4068273.1"/>
    </source>
</evidence>
<accession>A0A8S2PW27</accession>
<dbReference type="Proteomes" id="UP000682733">
    <property type="component" value="Unassembled WGS sequence"/>
</dbReference>
<feature type="non-terminal residue" evidence="5">
    <location>
        <position position="1"/>
    </location>
</feature>
<dbReference type="Proteomes" id="UP000677228">
    <property type="component" value="Unassembled WGS sequence"/>
</dbReference>
<comment type="similarity">
    <text evidence="1">Belongs to the unc-13 family.</text>
</comment>
<evidence type="ECO:0000259" key="3">
    <source>
        <dbReference type="PROSITE" id="PS50004"/>
    </source>
</evidence>
<dbReference type="PANTHER" id="PTHR45999">
    <property type="entry name" value="UNC-13-4A, ISOFORM B"/>
    <property type="match status" value="1"/>
</dbReference>
<dbReference type="PANTHER" id="PTHR45999:SF4">
    <property type="entry name" value="UNC-13-4A, ISOFORM B"/>
    <property type="match status" value="1"/>
</dbReference>
<protein>
    <recommendedName>
        <fullName evidence="3">C2 domain-containing protein</fullName>
    </recommendedName>
</protein>
<dbReference type="PRINTS" id="PR00360">
    <property type="entry name" value="C2DOMAIN"/>
</dbReference>
<evidence type="ECO:0000256" key="1">
    <source>
        <dbReference type="ARBA" id="ARBA00005823"/>
    </source>
</evidence>
<name>A0A8S2PW27_9BILA</name>
<gene>
    <name evidence="4" type="ORF">OVA965_LOCUS26760</name>
    <name evidence="5" type="ORF">TMI583_LOCUS27503</name>
</gene>
<comment type="caution">
    <text evidence="5">The sequence shown here is derived from an EMBL/GenBank/DDBJ whole genome shotgun (WGS) entry which is preliminary data.</text>
</comment>
<reference evidence="5" key="1">
    <citation type="submission" date="2021-02" db="EMBL/GenBank/DDBJ databases">
        <authorList>
            <person name="Nowell W R."/>
        </authorList>
    </citation>
    <scope>NUCLEOTIDE SEQUENCE</scope>
</reference>
<dbReference type="GO" id="GO:0099503">
    <property type="term" value="C:secretory vesicle"/>
    <property type="evidence" value="ECO:0007669"/>
    <property type="project" value="TreeGrafter"/>
</dbReference>
<keyword evidence="2" id="KW-0268">Exocytosis</keyword>
<dbReference type="InterPro" id="IPR000008">
    <property type="entry name" value="C2_dom"/>
</dbReference>
<evidence type="ECO:0000256" key="2">
    <source>
        <dbReference type="ARBA" id="ARBA00022483"/>
    </source>
</evidence>
<sequence length="243" mass="27911">LLEIVWNVILDQILADVQTASTRPPSCYQRLLKSLDTSLTEIFNADDHGLPKDNLKNDKYKEQERTITNDLGKINCRAYYYAKEEALCIEIISCKNLKPCDSNGLSDPFVEIQLCPNYMFNNYNKQSTTIIKKSLNPVFNEKVEFRVPEKECTAQGAVIQFTVMDHDLMWTNDFEGEAFLEIANLPGVNSELGDRGFEDLKDIEIPLTHPKAIKSRIIEILELRTSDKIAMDFVRKRREAENL</sequence>
<dbReference type="Gene3D" id="2.60.40.150">
    <property type="entry name" value="C2 domain"/>
    <property type="match status" value="1"/>
</dbReference>
<dbReference type="InterPro" id="IPR035892">
    <property type="entry name" value="C2_domain_sf"/>
</dbReference>
<dbReference type="EMBL" id="CAJOBA010038871">
    <property type="protein sequence ID" value="CAF4068273.1"/>
    <property type="molecule type" value="Genomic_DNA"/>
</dbReference>
<feature type="domain" description="C2" evidence="3">
    <location>
        <begin position="70"/>
        <end position="197"/>
    </location>
</feature>
<dbReference type="SUPFAM" id="SSF49562">
    <property type="entry name" value="C2 domain (Calcium/lipid-binding domain, CaLB)"/>
    <property type="match status" value="1"/>
</dbReference>
<dbReference type="SMART" id="SM00239">
    <property type="entry name" value="C2"/>
    <property type="match status" value="1"/>
</dbReference>
<dbReference type="InterPro" id="IPR052095">
    <property type="entry name" value="UNC-13_domain"/>
</dbReference>
<dbReference type="Pfam" id="PF00168">
    <property type="entry name" value="C2"/>
    <property type="match status" value="1"/>
</dbReference>
<evidence type="ECO:0000313" key="4">
    <source>
        <dbReference type="EMBL" id="CAF1261716.1"/>
    </source>
</evidence>
<proteinExistence type="inferred from homology"/>
<dbReference type="GO" id="GO:0006887">
    <property type="term" value="P:exocytosis"/>
    <property type="evidence" value="ECO:0007669"/>
    <property type="project" value="UniProtKB-KW"/>
</dbReference>
<organism evidence="5 6">
    <name type="scientific">Didymodactylos carnosus</name>
    <dbReference type="NCBI Taxonomy" id="1234261"/>
    <lineage>
        <taxon>Eukaryota</taxon>
        <taxon>Metazoa</taxon>
        <taxon>Spiralia</taxon>
        <taxon>Gnathifera</taxon>
        <taxon>Rotifera</taxon>
        <taxon>Eurotatoria</taxon>
        <taxon>Bdelloidea</taxon>
        <taxon>Philodinida</taxon>
        <taxon>Philodinidae</taxon>
        <taxon>Didymodactylos</taxon>
    </lineage>
</organism>
<dbReference type="PROSITE" id="PS50004">
    <property type="entry name" value="C2"/>
    <property type="match status" value="1"/>
</dbReference>
<dbReference type="EMBL" id="CAJNOK010017314">
    <property type="protein sequence ID" value="CAF1261716.1"/>
    <property type="molecule type" value="Genomic_DNA"/>
</dbReference>
<dbReference type="AlphaFoldDB" id="A0A8S2PW27"/>
<evidence type="ECO:0000313" key="6">
    <source>
        <dbReference type="Proteomes" id="UP000682733"/>
    </source>
</evidence>